<protein>
    <submittedName>
        <fullName evidence="9">LTA synthase family protein</fullName>
    </submittedName>
</protein>
<keyword evidence="3" id="KW-1003">Cell membrane</keyword>
<comment type="caution">
    <text evidence="9">The sequence shown here is derived from an EMBL/GenBank/DDBJ whole genome shotgun (WGS) entry which is preliminary data.</text>
</comment>
<evidence type="ECO:0000256" key="6">
    <source>
        <dbReference type="ARBA" id="ARBA00023136"/>
    </source>
</evidence>
<evidence type="ECO:0000313" key="10">
    <source>
        <dbReference type="Proteomes" id="UP001652338"/>
    </source>
</evidence>
<feature type="domain" description="Sulfatase N-terminal" evidence="8">
    <location>
        <begin position="434"/>
        <end position="720"/>
    </location>
</feature>
<evidence type="ECO:0000313" key="9">
    <source>
        <dbReference type="EMBL" id="MCU6725716.1"/>
    </source>
</evidence>
<dbReference type="PANTHER" id="PTHR47371:SF3">
    <property type="entry name" value="PHOSPHOGLYCEROL TRANSFERASE I"/>
    <property type="match status" value="1"/>
</dbReference>
<dbReference type="InterPro" id="IPR017850">
    <property type="entry name" value="Alkaline_phosphatase_core_sf"/>
</dbReference>
<keyword evidence="5 7" id="KW-1133">Transmembrane helix</keyword>
<dbReference type="Proteomes" id="UP001652338">
    <property type="component" value="Unassembled WGS sequence"/>
</dbReference>
<dbReference type="PANTHER" id="PTHR47371">
    <property type="entry name" value="LIPOTEICHOIC ACID SYNTHASE"/>
    <property type="match status" value="1"/>
</dbReference>
<reference evidence="9 10" key="1">
    <citation type="journal article" date="2021" name="ISME Commun">
        <title>Automated analysis of genomic sequences facilitates high-throughput and comprehensive description of bacteria.</title>
        <authorList>
            <person name="Hitch T.C.A."/>
        </authorList>
    </citation>
    <scope>NUCLEOTIDE SEQUENCE [LARGE SCALE GENOMIC DNA]</scope>
    <source>
        <strain evidence="9 10">Sanger_29</strain>
    </source>
</reference>
<evidence type="ECO:0000256" key="1">
    <source>
        <dbReference type="ARBA" id="ARBA00004651"/>
    </source>
</evidence>
<feature type="transmembrane region" description="Helical" evidence="7">
    <location>
        <begin position="241"/>
        <end position="257"/>
    </location>
</feature>
<dbReference type="InterPro" id="IPR000917">
    <property type="entry name" value="Sulfatase_N"/>
</dbReference>
<keyword evidence="4 7" id="KW-0812">Transmembrane</keyword>
<keyword evidence="10" id="KW-1185">Reference proteome</keyword>
<comment type="subcellular location">
    <subcellularLocation>
        <location evidence="1">Cell membrane</location>
        <topology evidence="1">Multi-pass membrane protein</topology>
    </subcellularLocation>
</comment>
<evidence type="ECO:0000256" key="5">
    <source>
        <dbReference type="ARBA" id="ARBA00022989"/>
    </source>
</evidence>
<accession>A0ABT2SML6</accession>
<name>A0ABT2SML6_9FIRM</name>
<dbReference type="Pfam" id="PF00884">
    <property type="entry name" value="Sulfatase"/>
    <property type="match status" value="1"/>
</dbReference>
<dbReference type="SUPFAM" id="SSF53649">
    <property type="entry name" value="Alkaline phosphatase-like"/>
    <property type="match status" value="1"/>
</dbReference>
<dbReference type="RefSeq" id="WP_262654989.1">
    <property type="nucleotide sequence ID" value="NZ_JAOQKE010000013.1"/>
</dbReference>
<feature type="transmembrane region" description="Helical" evidence="7">
    <location>
        <begin position="160"/>
        <end position="183"/>
    </location>
</feature>
<comment type="pathway">
    <text evidence="2">Cell wall biogenesis; lipoteichoic acid biosynthesis.</text>
</comment>
<feature type="transmembrane region" description="Helical" evidence="7">
    <location>
        <begin position="315"/>
        <end position="333"/>
    </location>
</feature>
<dbReference type="Gene3D" id="3.40.720.10">
    <property type="entry name" value="Alkaline Phosphatase, subunit A"/>
    <property type="match status" value="1"/>
</dbReference>
<dbReference type="EMBL" id="JAOQKE010000013">
    <property type="protein sequence ID" value="MCU6725716.1"/>
    <property type="molecule type" value="Genomic_DNA"/>
</dbReference>
<evidence type="ECO:0000256" key="4">
    <source>
        <dbReference type="ARBA" id="ARBA00022692"/>
    </source>
</evidence>
<evidence type="ECO:0000256" key="3">
    <source>
        <dbReference type="ARBA" id="ARBA00022475"/>
    </source>
</evidence>
<gene>
    <name evidence="9" type="ORF">OCV47_10205</name>
</gene>
<organism evidence="9 10">
    <name type="scientific">Muricoprocola aceti</name>
    <dbReference type="NCBI Taxonomy" id="2981772"/>
    <lineage>
        <taxon>Bacteria</taxon>
        <taxon>Bacillati</taxon>
        <taxon>Bacillota</taxon>
        <taxon>Clostridia</taxon>
        <taxon>Lachnospirales</taxon>
        <taxon>Lachnospiraceae</taxon>
        <taxon>Muricoprocola</taxon>
    </lineage>
</organism>
<feature type="transmembrane region" description="Helical" evidence="7">
    <location>
        <begin position="263"/>
        <end position="283"/>
    </location>
</feature>
<evidence type="ECO:0000256" key="2">
    <source>
        <dbReference type="ARBA" id="ARBA00004936"/>
    </source>
</evidence>
<evidence type="ECO:0000256" key="7">
    <source>
        <dbReference type="SAM" id="Phobius"/>
    </source>
</evidence>
<feature type="transmembrane region" description="Helical" evidence="7">
    <location>
        <begin position="345"/>
        <end position="364"/>
    </location>
</feature>
<dbReference type="CDD" id="cd16015">
    <property type="entry name" value="LTA_synthase"/>
    <property type="match status" value="1"/>
</dbReference>
<dbReference type="InterPro" id="IPR050448">
    <property type="entry name" value="OpgB/LTA_synthase_biosynth"/>
</dbReference>
<evidence type="ECO:0000259" key="8">
    <source>
        <dbReference type="Pfam" id="PF00884"/>
    </source>
</evidence>
<keyword evidence="6 7" id="KW-0472">Membrane</keyword>
<proteinExistence type="predicted"/>
<sequence length="800" mass="90620">MLIVNRNAFYEEKEYGSAYSGQSEKEISLNGTQEICQEFVAKEKEITKVMLDFKAWEQKNGSGTIVVEIQNKDGMVLATAQKEVRKLKQSKTSVTTTFAIPVELVKDEVYNLVIRSQNVKSEKGVYLYEIGKNGDLFNALTVNGAEAEGHIKLKFGMMHMAYNSMILMFMVLGATAILVGLPLDKFCINLPGKEKKELDVNKLLARILFILSVPMAFFIVQRYSGYGIGKFIRLSFKFKGLANYLLYGLIWWGLYLICNRTKYTAALLTLLASIAGLANYFVWQFRGIPVMVADIASLGTAMDVAKHYTYELNRSALWALVYTVAFISVTLSLKSYKGLNWKKRICALLGFCIPYGIFYTQMLHGDLMKKHGITVSVWEPSRNYATNGSLLSFFLSYTYYVVEEPDNYSVSKVEQITASYTSDSVSGQNAEVRPNIIAIMNEAYSDLNIDGKLETTEDYMPFVHNLSEDTVKGNLYVSVFAGNTANTEFEFLTGCSMAFLPYRAIPYNSYIKDTFPSLTHNLVADGYTGNEAIHLATKSSWSRDKIYPLLGFQKFIGAADIDQIAYIRNFASDQTDFDLLISEYESARKQTRDPFYVFTVTIQNHGGYSASQGLIDTPIQITSAEQKDEAAEQYINLIRTTDLAFENLVSYFKNVEEPTVIIMFGDHQPSLSTSFYEKLIGKKAEDFTLEDTKNRYTVPYLIWANYDIQEEEIDMSANYLSAYLMKVIGGKMTGYQKYLLDLYEQVPVITANAYQGKDGVLHGLDEISEYSDKIREYQMIQYNNLFDSSNRVADFYQLAQ</sequence>
<feature type="transmembrane region" description="Helical" evidence="7">
    <location>
        <begin position="203"/>
        <end position="220"/>
    </location>
</feature>